<evidence type="ECO:0000259" key="4">
    <source>
        <dbReference type="Pfam" id="PF13458"/>
    </source>
</evidence>
<organism evidence="5 6">
    <name type="scientific">Sporichthya brevicatena</name>
    <dbReference type="NCBI Taxonomy" id="171442"/>
    <lineage>
        <taxon>Bacteria</taxon>
        <taxon>Bacillati</taxon>
        <taxon>Actinomycetota</taxon>
        <taxon>Actinomycetes</taxon>
        <taxon>Sporichthyales</taxon>
        <taxon>Sporichthyaceae</taxon>
        <taxon>Sporichthya</taxon>
    </lineage>
</organism>
<evidence type="ECO:0000313" key="5">
    <source>
        <dbReference type="EMBL" id="GAA0630343.1"/>
    </source>
</evidence>
<gene>
    <name evidence="5" type="ORF">GCM10009547_37600</name>
</gene>
<dbReference type="PROSITE" id="PS51257">
    <property type="entry name" value="PROKAR_LIPOPROTEIN"/>
    <property type="match status" value="1"/>
</dbReference>
<evidence type="ECO:0000256" key="2">
    <source>
        <dbReference type="ARBA" id="ARBA00022729"/>
    </source>
</evidence>
<protein>
    <recommendedName>
        <fullName evidence="4">Leucine-binding protein domain-containing protein</fullName>
    </recommendedName>
</protein>
<keyword evidence="6" id="KW-1185">Reference proteome</keyword>
<dbReference type="RefSeq" id="WP_344607589.1">
    <property type="nucleotide sequence ID" value="NZ_BAAAHE010000038.1"/>
</dbReference>
<dbReference type="PANTHER" id="PTHR47235">
    <property type="entry name" value="BLR6548 PROTEIN"/>
    <property type="match status" value="1"/>
</dbReference>
<feature type="domain" description="Leucine-binding protein" evidence="4">
    <location>
        <begin position="141"/>
        <end position="472"/>
    </location>
</feature>
<comment type="similarity">
    <text evidence="1">Belongs to the leucine-binding protein family.</text>
</comment>
<name>A0ABN1H6J2_9ACTN</name>
<evidence type="ECO:0000256" key="1">
    <source>
        <dbReference type="ARBA" id="ARBA00010062"/>
    </source>
</evidence>
<dbReference type="InterPro" id="IPR028081">
    <property type="entry name" value="Leu-bd"/>
</dbReference>
<evidence type="ECO:0000313" key="6">
    <source>
        <dbReference type="Proteomes" id="UP001500957"/>
    </source>
</evidence>
<feature type="compositionally biased region" description="Gly residues" evidence="3">
    <location>
        <begin position="90"/>
        <end position="109"/>
    </location>
</feature>
<dbReference type="Gene3D" id="3.40.50.2300">
    <property type="match status" value="2"/>
</dbReference>
<evidence type="ECO:0000256" key="3">
    <source>
        <dbReference type="SAM" id="MobiDB-lite"/>
    </source>
</evidence>
<comment type="caution">
    <text evidence="5">The sequence shown here is derived from an EMBL/GenBank/DDBJ whole genome shotgun (WGS) entry which is preliminary data.</text>
</comment>
<feature type="region of interest" description="Disordered" evidence="3">
    <location>
        <begin position="57"/>
        <end position="132"/>
    </location>
</feature>
<feature type="compositionally biased region" description="Gly residues" evidence="3">
    <location>
        <begin position="119"/>
        <end position="131"/>
    </location>
</feature>
<dbReference type="SUPFAM" id="SSF53822">
    <property type="entry name" value="Periplasmic binding protein-like I"/>
    <property type="match status" value="1"/>
</dbReference>
<proteinExistence type="inferred from homology"/>
<dbReference type="EMBL" id="BAAAHE010000038">
    <property type="protein sequence ID" value="GAA0630343.1"/>
    <property type="molecule type" value="Genomic_DNA"/>
</dbReference>
<reference evidence="5 6" key="1">
    <citation type="journal article" date="2019" name="Int. J. Syst. Evol. Microbiol.">
        <title>The Global Catalogue of Microorganisms (GCM) 10K type strain sequencing project: providing services to taxonomists for standard genome sequencing and annotation.</title>
        <authorList>
            <consortium name="The Broad Institute Genomics Platform"/>
            <consortium name="The Broad Institute Genome Sequencing Center for Infectious Disease"/>
            <person name="Wu L."/>
            <person name="Ma J."/>
        </authorList>
    </citation>
    <scope>NUCLEOTIDE SEQUENCE [LARGE SCALE GENOMIC DNA]</scope>
    <source>
        <strain evidence="5 6">JCM 10671</strain>
    </source>
</reference>
<dbReference type="Pfam" id="PF13458">
    <property type="entry name" value="Peripla_BP_6"/>
    <property type="match status" value="1"/>
</dbReference>
<dbReference type="InterPro" id="IPR028082">
    <property type="entry name" value="Peripla_BP_I"/>
</dbReference>
<dbReference type="PANTHER" id="PTHR47235:SF1">
    <property type="entry name" value="BLR6548 PROTEIN"/>
    <property type="match status" value="1"/>
</dbReference>
<accession>A0ABN1H6J2</accession>
<dbReference type="Proteomes" id="UP001500957">
    <property type="component" value="Unassembled WGS sequence"/>
</dbReference>
<keyword evidence="2" id="KW-0732">Signal</keyword>
<feature type="compositionally biased region" description="Low complexity" evidence="3">
    <location>
        <begin position="57"/>
        <end position="89"/>
    </location>
</feature>
<sequence length="726" mass="73514">MSDIRFGRRARTTAVVGVAALSVLLTGCGGTRMSDEAIVEAAGAAQQAQAGGAVTDGLGAVPGVDPGTGAAPDAPGAVGTDPGTVAPGATTGGPTTGGGSTNAGGGKNNAGGSTNAGGATTGGGQASGGQAAGPVTRKSVIKLGAVGTFSGPVGGLVKDTVTGIRVWAQAVNAAGGINGHPVEILVGDDGGDPARFNSILQQFVEQQGVQAFLYTTLGFAPNGNNKYLDSKKIFTFAHEGGLEVPYKNPYVLTPAPAGLTYADVMVLSFGAGIGAKGGVKLASFACSDFGLCDNFDKRWSDKNVLDKAGFSLVARGRPSLTQPDYTSQCLAAKQAGAEAIIVALDGAAIRRFASDCARQNYRPKLSSADLVITKDLPGDKNVDGLVIGTKMAPFTNTGVAGIKEMHTAFARFAPGQVITGGISYGWLIGEFFAAAAKNLPDKQTLKDIEEGIYSIKNNNLKGMTFPITMTRGKAMDRQLCYGVAVVAGDKFATGSGKSFTCAKNGKPLSNPDDYSSQMGAAAGAVEQASPTRAALQASTPAAAPAAPATQQQAWLPELNPIVGVVPARARVATSAPARNATAGATATGQAAADTCPPDRVAGLSYLLDALQTGSSAGPSILYGIALAVLGTPLPEPLGQYQGQLLAESAKFAEQMSKDGPQAIQDFRSVIEPLAAYNEQANGFIDAGAEALDGIAKDYGQFIQPGDRSLQQLAASFREAKATNTPC</sequence>